<protein>
    <recommendedName>
        <fullName evidence="3">Ig-like domain-containing protein</fullName>
    </recommendedName>
</protein>
<dbReference type="Gene3D" id="2.60.40.10">
    <property type="entry name" value="Immunoglobulins"/>
    <property type="match status" value="1"/>
</dbReference>
<feature type="domain" description="Ig-like" evidence="3">
    <location>
        <begin position="115"/>
        <end position="221"/>
    </location>
</feature>
<evidence type="ECO:0000313" key="4">
    <source>
        <dbReference type="Ensembl" id="ENSSSCP00025020374.1"/>
    </source>
</evidence>
<dbReference type="Proteomes" id="UP000694727">
    <property type="component" value="Unplaced"/>
</dbReference>
<proteinExistence type="predicted"/>
<dbReference type="InterPro" id="IPR013106">
    <property type="entry name" value="Ig_V-set"/>
</dbReference>
<dbReference type="SMART" id="SM00406">
    <property type="entry name" value="IGv"/>
    <property type="match status" value="1"/>
</dbReference>
<organism evidence="4 5">
    <name type="scientific">Sus scrofa</name>
    <name type="common">Pig</name>
    <dbReference type="NCBI Taxonomy" id="9823"/>
    <lineage>
        <taxon>Eukaryota</taxon>
        <taxon>Metazoa</taxon>
        <taxon>Chordata</taxon>
        <taxon>Craniata</taxon>
        <taxon>Vertebrata</taxon>
        <taxon>Euteleostomi</taxon>
        <taxon>Mammalia</taxon>
        <taxon>Eutheria</taxon>
        <taxon>Laurasiatheria</taxon>
        <taxon>Artiodactyla</taxon>
        <taxon>Suina</taxon>
        <taxon>Suidae</taxon>
        <taxon>Sus</taxon>
    </lineage>
</organism>
<sequence length="223" mass="24877">MPGLTLLKAVFPQGPCAAAAFHLGPVGVHLPGHGPEFQSITCPRGRQASLLLLLGALLRPWVPPKTLTSLDRLPWAARDQMPHWGRPQHRPGPAMDGRLFCWAIFGLLGVGHMEPGVRQSPRHHITKSGQNVTLRCDPIPGHLYIYWYRQTLGKGVEFLMSIYNREPPQNADFLTERFSAEMPDDTYLTLKIQPAERGDSALFLCASSSATAMHRHRLPFHKL</sequence>
<evidence type="ECO:0000256" key="2">
    <source>
        <dbReference type="ARBA" id="ARBA00022859"/>
    </source>
</evidence>
<evidence type="ECO:0000259" key="3">
    <source>
        <dbReference type="PROSITE" id="PS50835"/>
    </source>
</evidence>
<dbReference type="InterPro" id="IPR050413">
    <property type="entry name" value="TCR_beta_variable"/>
</dbReference>
<dbReference type="PANTHER" id="PTHR23268:SF45">
    <property type="entry name" value="T CELL RECEPTOR BETA VARIABLE 2"/>
    <property type="match status" value="1"/>
</dbReference>
<name>A0A8D0RSS3_PIG</name>
<dbReference type="Ensembl" id="ENSSSCT00025047561.1">
    <property type="protein sequence ID" value="ENSSSCP00025020374.1"/>
    <property type="gene ID" value="ENSSSCG00025034892.1"/>
</dbReference>
<keyword evidence="1" id="KW-0732">Signal</keyword>
<dbReference type="InterPro" id="IPR036179">
    <property type="entry name" value="Ig-like_dom_sf"/>
</dbReference>
<evidence type="ECO:0000313" key="5">
    <source>
        <dbReference type="Proteomes" id="UP000694727"/>
    </source>
</evidence>
<dbReference type="SUPFAM" id="SSF48726">
    <property type="entry name" value="Immunoglobulin"/>
    <property type="match status" value="1"/>
</dbReference>
<evidence type="ECO:0000256" key="1">
    <source>
        <dbReference type="ARBA" id="ARBA00022729"/>
    </source>
</evidence>
<dbReference type="GO" id="GO:0002376">
    <property type="term" value="P:immune system process"/>
    <property type="evidence" value="ECO:0007669"/>
    <property type="project" value="UniProtKB-KW"/>
</dbReference>
<dbReference type="Pfam" id="PF07686">
    <property type="entry name" value="V-set"/>
    <property type="match status" value="1"/>
</dbReference>
<accession>A0A8D0RSS3</accession>
<dbReference type="InterPro" id="IPR007110">
    <property type="entry name" value="Ig-like_dom"/>
</dbReference>
<dbReference type="AlphaFoldDB" id="A0A8D0RSS3"/>
<keyword evidence="2" id="KW-0391">Immunity</keyword>
<dbReference type="SMART" id="SM00409">
    <property type="entry name" value="IG"/>
    <property type="match status" value="1"/>
</dbReference>
<reference evidence="4" key="1">
    <citation type="submission" date="2025-08" db="UniProtKB">
        <authorList>
            <consortium name="Ensembl"/>
        </authorList>
    </citation>
    <scope>IDENTIFICATION</scope>
</reference>
<dbReference type="PANTHER" id="PTHR23268">
    <property type="entry name" value="T-CELL RECEPTOR BETA CHAIN"/>
    <property type="match status" value="1"/>
</dbReference>
<dbReference type="InterPro" id="IPR013783">
    <property type="entry name" value="Ig-like_fold"/>
</dbReference>
<dbReference type="InterPro" id="IPR003599">
    <property type="entry name" value="Ig_sub"/>
</dbReference>
<dbReference type="PROSITE" id="PS50835">
    <property type="entry name" value="IG_LIKE"/>
    <property type="match status" value="1"/>
</dbReference>